<name>A0ACC1SJ78_9HYPO</name>
<comment type="caution">
    <text evidence="1">The sequence shown here is derived from an EMBL/GenBank/DDBJ whole genome shotgun (WGS) entry which is preliminary data.</text>
</comment>
<dbReference type="Proteomes" id="UP001148629">
    <property type="component" value="Unassembled WGS sequence"/>
</dbReference>
<accession>A0ACC1SJ78</accession>
<dbReference type="EMBL" id="JANRMS010000382">
    <property type="protein sequence ID" value="KAJ3540901.1"/>
    <property type="molecule type" value="Genomic_DNA"/>
</dbReference>
<proteinExistence type="predicted"/>
<gene>
    <name evidence="1" type="ORF">NM208_g4852</name>
</gene>
<evidence type="ECO:0000313" key="2">
    <source>
        <dbReference type="Proteomes" id="UP001148629"/>
    </source>
</evidence>
<protein>
    <submittedName>
        <fullName evidence="1">Uncharacterized protein</fullName>
    </submittedName>
</protein>
<keyword evidence="2" id="KW-1185">Reference proteome</keyword>
<evidence type="ECO:0000313" key="1">
    <source>
        <dbReference type="EMBL" id="KAJ3540901.1"/>
    </source>
</evidence>
<reference evidence="1" key="1">
    <citation type="submission" date="2022-08" db="EMBL/GenBank/DDBJ databases">
        <title>Genome Sequence of Fusarium decemcellulare.</title>
        <authorList>
            <person name="Buettner E."/>
        </authorList>
    </citation>
    <scope>NUCLEOTIDE SEQUENCE</scope>
    <source>
        <strain evidence="1">Babe19</strain>
    </source>
</reference>
<sequence length="528" mass="57005">MAAPPQTKREEHSLDRTTSAANPEKKPLNNDAEQLAQLGHSQDLDRRFSLVSAASLCMCLLATWEALSSVISAALESGGAPCLFYNYILSFLCTIAIAASLAEIASIYPTAGGQYYWVAALSPVSSRSAAAWFTGWISVGGQILLTAAAALAGGLQTQSLIIINSSSYVAERWHGMLFYWAVLVYAAVLNTLCSRFLPHANYISGIIHVGGFVAVVIVLGVMAPKNTASFVFDQFSNESGWESDGVSWLVGLLSTVYPFLGYDAACHISEEVPSPSRNVPLAMMGAVLVNGITGLVYVILLLFSTTSLERLLQSPTSYPFLQIYQDAARSSVGATLMALPVIIIAYTATIAGMTSTSRTLWAFARDKATPWHGYLGKVSEKAVVPVRCVLLTTTLQMLLGLIYLGNTTAFNAVLSMAIIGMYLSYLLPIAYMLLYGRRKFKPSSYGFFKLGNKLGVTLNIISIIWIIVVVIFSTFPSMKPVTAETANYSPVVMVGWLVFGALYYVLYGRHKFDVPVVGDIIIGVSAVE</sequence>
<organism evidence="1 2">
    <name type="scientific">Fusarium decemcellulare</name>
    <dbReference type="NCBI Taxonomy" id="57161"/>
    <lineage>
        <taxon>Eukaryota</taxon>
        <taxon>Fungi</taxon>
        <taxon>Dikarya</taxon>
        <taxon>Ascomycota</taxon>
        <taxon>Pezizomycotina</taxon>
        <taxon>Sordariomycetes</taxon>
        <taxon>Hypocreomycetidae</taxon>
        <taxon>Hypocreales</taxon>
        <taxon>Nectriaceae</taxon>
        <taxon>Fusarium</taxon>
        <taxon>Fusarium decemcellulare species complex</taxon>
    </lineage>
</organism>